<feature type="signal peptide" evidence="1">
    <location>
        <begin position="1"/>
        <end position="15"/>
    </location>
</feature>
<sequence>MILLWAAAWAYPLSARQSRQLNSIQRKFLLNITGAYSTHYANSPLKVIEGIIPLHIKAKQEATYVRTARLRKASNYNNIKFNHSNYEDGTTSTKYHPAIFQLEDRISLNKQFLPVPGLNIYTDGSMIDNKTGCAFCVKEKTQRNTNGWLNVVPSTQSSKQSFLQYDRPVFGQARPTNRLMYGQTASRSSIQLTPRALLLNKHRKSY</sequence>
<keyword evidence="3" id="KW-1185">Reference proteome</keyword>
<dbReference type="EMBL" id="BGPR01000001">
    <property type="protein sequence ID" value="GBL72361.1"/>
    <property type="molecule type" value="Genomic_DNA"/>
</dbReference>
<gene>
    <name evidence="2" type="ORF">AVEN_115298_1</name>
</gene>
<dbReference type="Proteomes" id="UP000499080">
    <property type="component" value="Unassembled WGS sequence"/>
</dbReference>
<keyword evidence="1" id="KW-0732">Signal</keyword>
<reference evidence="2 3" key="1">
    <citation type="journal article" date="2019" name="Sci. Rep.">
        <title>Orb-weaving spider Araneus ventricosus genome elucidates the spidroin gene catalogue.</title>
        <authorList>
            <person name="Kono N."/>
            <person name="Nakamura H."/>
            <person name="Ohtoshi R."/>
            <person name="Moran D.A.P."/>
            <person name="Shinohara A."/>
            <person name="Yoshida Y."/>
            <person name="Fujiwara M."/>
            <person name="Mori M."/>
            <person name="Tomita M."/>
            <person name="Arakawa K."/>
        </authorList>
    </citation>
    <scope>NUCLEOTIDE SEQUENCE [LARGE SCALE GENOMIC DNA]</scope>
</reference>
<protein>
    <recommendedName>
        <fullName evidence="4">RNase H type-1 domain-containing protein</fullName>
    </recommendedName>
</protein>
<evidence type="ECO:0008006" key="4">
    <source>
        <dbReference type="Google" id="ProtNLM"/>
    </source>
</evidence>
<proteinExistence type="predicted"/>
<dbReference type="AlphaFoldDB" id="A0A4Y1ZXZ2"/>
<accession>A0A4Y1ZXZ2</accession>
<comment type="caution">
    <text evidence="2">The sequence shown here is derived from an EMBL/GenBank/DDBJ whole genome shotgun (WGS) entry which is preliminary data.</text>
</comment>
<evidence type="ECO:0000313" key="3">
    <source>
        <dbReference type="Proteomes" id="UP000499080"/>
    </source>
</evidence>
<evidence type="ECO:0000256" key="1">
    <source>
        <dbReference type="SAM" id="SignalP"/>
    </source>
</evidence>
<organism evidence="2 3">
    <name type="scientific">Araneus ventricosus</name>
    <name type="common">Orbweaver spider</name>
    <name type="synonym">Epeira ventricosa</name>
    <dbReference type="NCBI Taxonomy" id="182803"/>
    <lineage>
        <taxon>Eukaryota</taxon>
        <taxon>Metazoa</taxon>
        <taxon>Ecdysozoa</taxon>
        <taxon>Arthropoda</taxon>
        <taxon>Chelicerata</taxon>
        <taxon>Arachnida</taxon>
        <taxon>Araneae</taxon>
        <taxon>Araneomorphae</taxon>
        <taxon>Entelegynae</taxon>
        <taxon>Araneoidea</taxon>
        <taxon>Araneidae</taxon>
        <taxon>Araneus</taxon>
    </lineage>
</organism>
<evidence type="ECO:0000313" key="2">
    <source>
        <dbReference type="EMBL" id="GBL72361.1"/>
    </source>
</evidence>
<feature type="chain" id="PRO_5021232543" description="RNase H type-1 domain-containing protein" evidence="1">
    <location>
        <begin position="16"/>
        <end position="206"/>
    </location>
</feature>
<name>A0A4Y1ZXZ2_ARAVE</name>